<evidence type="ECO:0000313" key="2">
    <source>
        <dbReference type="Proteomes" id="UP001262835"/>
    </source>
</evidence>
<dbReference type="EMBL" id="JAUZVT010000001">
    <property type="protein sequence ID" value="MDT3329870.1"/>
    <property type="molecule type" value="Genomic_DNA"/>
</dbReference>
<name>A0ABU3GHK6_9MICO</name>
<comment type="caution">
    <text evidence="1">The sequence shown here is derived from an EMBL/GenBank/DDBJ whole genome shotgun (WGS) entry which is preliminary data.</text>
</comment>
<dbReference type="RefSeq" id="WP_018185548.1">
    <property type="nucleotide sequence ID" value="NZ_JAUZVT010000001.1"/>
</dbReference>
<accession>A0ABU3GHK6</accession>
<protein>
    <submittedName>
        <fullName evidence="1">Uncharacterized protein</fullName>
    </submittedName>
</protein>
<proteinExistence type="predicted"/>
<gene>
    <name evidence="1" type="ORF">Q9S78_04230</name>
</gene>
<sequence>MSADPVHQLILQPLSPTAWRLCDSRVDSSDAASVIAYVEAADPAGFDVTWVHGGSGSAWFADMDQLLIGAARHVAACAPRRAKPKPIAHRPPLAAL</sequence>
<keyword evidence="2" id="KW-1185">Reference proteome</keyword>
<evidence type="ECO:0000313" key="1">
    <source>
        <dbReference type="EMBL" id="MDT3329870.1"/>
    </source>
</evidence>
<dbReference type="Proteomes" id="UP001262835">
    <property type="component" value="Unassembled WGS sequence"/>
</dbReference>
<reference evidence="1 2" key="1">
    <citation type="submission" date="2023-08" db="EMBL/GenBank/DDBJ databases">
        <title>Microbacterium aquilitoris sp. nov. and Microbacterium gwkjibeachense sp. nov., isolated from beach.</title>
        <authorList>
            <person name="Lee S.D."/>
            <person name="Yang H."/>
            <person name="Kim I."/>
        </authorList>
    </citation>
    <scope>NUCLEOTIDE SEQUENCE [LARGE SCALE GENOMIC DNA]</scope>
    <source>
        <strain evidence="1 2">KSW-18</strain>
    </source>
</reference>
<organism evidence="1 2">
    <name type="scientific">Microbacterium aquilitoris</name>
    <dbReference type="NCBI Taxonomy" id="3067307"/>
    <lineage>
        <taxon>Bacteria</taxon>
        <taxon>Bacillati</taxon>
        <taxon>Actinomycetota</taxon>
        <taxon>Actinomycetes</taxon>
        <taxon>Micrococcales</taxon>
        <taxon>Microbacteriaceae</taxon>
        <taxon>Microbacterium</taxon>
    </lineage>
</organism>